<keyword evidence="3" id="KW-1185">Reference proteome</keyword>
<dbReference type="EMBL" id="FPBF01000002">
    <property type="protein sequence ID" value="SFT73280.1"/>
    <property type="molecule type" value="Genomic_DNA"/>
</dbReference>
<dbReference type="AlphaFoldDB" id="A0A1I7AEL4"/>
<feature type="region of interest" description="Disordered" evidence="1">
    <location>
        <begin position="246"/>
        <end position="270"/>
    </location>
</feature>
<sequence>MIAVNFIITSCVNEENDIPIGEISENTEVVLVKDWFDKNKSKLRLPEQGVNFRTESQELILPFLEKEPDWDKFHHYYFPDGREVFEINLDNAEFYIPSLSQDENTLESGAIQNIMFVKDPVEERFDPLIVRYFPDDVNSNRDFNDLYYLGIDEKWSGWIDLFSYDEHHLIGFRIEQGTKVSSRTLSQESQLGTDSSSAKMVYECTETTTDWYQVTTVGGSSSPPKYLDTTFSKVCEWVNVGGGISSGSGGSGGGGGGPSQYTPPTLPSPNLRIEKHKSFKDNEKLMCILGKLELTQFVKNLAIIGETSVSRNVVLSVGKTIDPKAAAETNDFYGFNNIVITINSTQLNRGSLEIAHTILHEIIHAELYVAIGNKKGTAIDANFEYNFNKYVELYYKEYGDADVHHNYMAEKIVDRMSDVLKLIHPYLGKQEFLNDPEVKKAYPHGLPPDFYKGMAWNGLKWTDKWRYDLPERYSMEKYQSFAANFNETCK</sequence>
<evidence type="ECO:0000313" key="3">
    <source>
        <dbReference type="Proteomes" id="UP000199673"/>
    </source>
</evidence>
<dbReference type="STRING" id="305507.SAMN04489724_1898"/>
<feature type="compositionally biased region" description="Gly residues" evidence="1">
    <location>
        <begin position="246"/>
        <end position="258"/>
    </location>
</feature>
<protein>
    <recommendedName>
        <fullName evidence="4">SprT-like family protein</fullName>
    </recommendedName>
</protein>
<organism evidence="2 3">
    <name type="scientific">Algoriphagus locisalis</name>
    <dbReference type="NCBI Taxonomy" id="305507"/>
    <lineage>
        <taxon>Bacteria</taxon>
        <taxon>Pseudomonadati</taxon>
        <taxon>Bacteroidota</taxon>
        <taxon>Cytophagia</taxon>
        <taxon>Cytophagales</taxon>
        <taxon>Cyclobacteriaceae</taxon>
        <taxon>Algoriphagus</taxon>
    </lineage>
</organism>
<accession>A0A1I7AEL4</accession>
<name>A0A1I7AEL4_9BACT</name>
<evidence type="ECO:0000256" key="1">
    <source>
        <dbReference type="SAM" id="MobiDB-lite"/>
    </source>
</evidence>
<dbReference type="Proteomes" id="UP000199673">
    <property type="component" value="Unassembled WGS sequence"/>
</dbReference>
<gene>
    <name evidence="2" type="ORF">SAMN04489724_1898</name>
</gene>
<reference evidence="3" key="1">
    <citation type="submission" date="2016-10" db="EMBL/GenBank/DDBJ databases">
        <authorList>
            <person name="Varghese N."/>
            <person name="Submissions S."/>
        </authorList>
    </citation>
    <scope>NUCLEOTIDE SEQUENCE [LARGE SCALE GENOMIC DNA]</scope>
    <source>
        <strain evidence="3">DSM 23445</strain>
    </source>
</reference>
<evidence type="ECO:0008006" key="4">
    <source>
        <dbReference type="Google" id="ProtNLM"/>
    </source>
</evidence>
<proteinExistence type="predicted"/>
<evidence type="ECO:0000313" key="2">
    <source>
        <dbReference type="EMBL" id="SFT73280.1"/>
    </source>
</evidence>